<evidence type="ECO:0000313" key="1">
    <source>
        <dbReference type="EMBL" id="OLL27051.1"/>
    </source>
</evidence>
<proteinExistence type="predicted"/>
<sequence>MLWDPLLGEIKELVLHNLELRTIRSLTATSVGNAGFCSQYMKHHKVANVYIVKRFQYLVKHNYLEGSIRILPRVSKAMNTAVRLRFYEEWNNLHGSLHSLLTKAFEDYVEIESPPQIETSTCMYIYKAVLSAGFESIKMVFGWYPRHYLIDNATCVYHLLQFTPMMRVFVDQVLDIKTFARWYSSFECSAELLYFDYTRLRQLGVSQQVLLDIWDDVDDLRAACI</sequence>
<accession>A0A1U7LX02</accession>
<dbReference type="EMBL" id="LXFE01000124">
    <property type="protein sequence ID" value="OLL27051.1"/>
    <property type="molecule type" value="Genomic_DNA"/>
</dbReference>
<evidence type="ECO:0000313" key="2">
    <source>
        <dbReference type="Proteomes" id="UP000186594"/>
    </source>
</evidence>
<organism evidence="1 2">
    <name type="scientific">Neolecta irregularis (strain DAH-3)</name>
    <dbReference type="NCBI Taxonomy" id="1198029"/>
    <lineage>
        <taxon>Eukaryota</taxon>
        <taxon>Fungi</taxon>
        <taxon>Dikarya</taxon>
        <taxon>Ascomycota</taxon>
        <taxon>Taphrinomycotina</taxon>
        <taxon>Neolectales</taxon>
        <taxon>Neolectaceae</taxon>
        <taxon>Neolecta</taxon>
    </lineage>
</organism>
<keyword evidence="2" id="KW-1185">Reference proteome</keyword>
<name>A0A1U7LX02_NEOID</name>
<reference evidence="1 2" key="1">
    <citation type="submission" date="2016-04" db="EMBL/GenBank/DDBJ databases">
        <title>Evolutionary innovation and constraint leading to complex multicellularity in the Ascomycota.</title>
        <authorList>
            <person name="Cisse O."/>
            <person name="Nguyen A."/>
            <person name="Hewitt D.A."/>
            <person name="Jedd G."/>
            <person name="Stajich J.E."/>
        </authorList>
    </citation>
    <scope>NUCLEOTIDE SEQUENCE [LARGE SCALE GENOMIC DNA]</scope>
    <source>
        <strain evidence="1 2">DAH-3</strain>
    </source>
</reference>
<dbReference type="AlphaFoldDB" id="A0A1U7LX02"/>
<gene>
    <name evidence="1" type="ORF">NEOLI_001101</name>
</gene>
<dbReference type="Proteomes" id="UP000186594">
    <property type="component" value="Unassembled WGS sequence"/>
</dbReference>
<comment type="caution">
    <text evidence="1">The sequence shown here is derived from an EMBL/GenBank/DDBJ whole genome shotgun (WGS) entry which is preliminary data.</text>
</comment>
<protein>
    <submittedName>
        <fullName evidence="1">Uncharacterized protein</fullName>
    </submittedName>
</protein>